<name>A0A8S5PNC7_9CAUD</name>
<sequence>MNAPCKGCEYREVACHVKCPAYRMYKRKRETMQENVIKRNDVLAYLGNNVKKVKHRMRKAKYGCTVID</sequence>
<organism evidence="1">
    <name type="scientific">Podoviridae sp. ctOAf25</name>
    <dbReference type="NCBI Taxonomy" id="2825245"/>
    <lineage>
        <taxon>Viruses</taxon>
        <taxon>Duplodnaviria</taxon>
        <taxon>Heunggongvirae</taxon>
        <taxon>Uroviricota</taxon>
        <taxon>Caudoviricetes</taxon>
    </lineage>
</organism>
<accession>A0A8S5PNC7</accession>
<protein>
    <submittedName>
        <fullName evidence="1">Uncharacterized protein</fullName>
    </submittedName>
</protein>
<dbReference type="EMBL" id="BK015468">
    <property type="protein sequence ID" value="DAE08362.1"/>
    <property type="molecule type" value="Genomic_DNA"/>
</dbReference>
<evidence type="ECO:0000313" key="1">
    <source>
        <dbReference type="EMBL" id="DAE08362.1"/>
    </source>
</evidence>
<reference evidence="1" key="1">
    <citation type="journal article" date="2021" name="Proc. Natl. Acad. Sci. U.S.A.">
        <title>A Catalog of Tens of Thousands of Viruses from Human Metagenomes Reveals Hidden Associations with Chronic Diseases.</title>
        <authorList>
            <person name="Tisza M.J."/>
            <person name="Buck C.B."/>
        </authorList>
    </citation>
    <scope>NUCLEOTIDE SEQUENCE</scope>
    <source>
        <strain evidence="1">CtOAf25</strain>
    </source>
</reference>
<proteinExistence type="predicted"/>